<comment type="subcellular location">
    <subcellularLocation>
        <location evidence="1">Cell membrane</location>
        <topology evidence="1">Multi-pass membrane protein</topology>
    </subcellularLocation>
</comment>
<feature type="transmembrane region" description="Helical" evidence="8">
    <location>
        <begin position="196"/>
        <end position="219"/>
    </location>
</feature>
<keyword evidence="3" id="KW-0328">Glycosyltransferase</keyword>
<feature type="transmembrane region" description="Helical" evidence="8">
    <location>
        <begin position="357"/>
        <end position="377"/>
    </location>
</feature>
<dbReference type="GO" id="GO:0009103">
    <property type="term" value="P:lipopolysaccharide biosynthetic process"/>
    <property type="evidence" value="ECO:0007669"/>
    <property type="project" value="UniProtKB-ARBA"/>
</dbReference>
<name>A0A059FJG0_9PROT</name>
<dbReference type="GO" id="GO:0016763">
    <property type="term" value="F:pentosyltransferase activity"/>
    <property type="evidence" value="ECO:0007669"/>
    <property type="project" value="TreeGrafter"/>
</dbReference>
<organism evidence="10 11">
    <name type="scientific">Hyphomonas johnsonii MHS-2</name>
    <dbReference type="NCBI Taxonomy" id="1280950"/>
    <lineage>
        <taxon>Bacteria</taxon>
        <taxon>Pseudomonadati</taxon>
        <taxon>Pseudomonadota</taxon>
        <taxon>Alphaproteobacteria</taxon>
        <taxon>Hyphomonadales</taxon>
        <taxon>Hyphomonadaceae</taxon>
        <taxon>Hyphomonas</taxon>
    </lineage>
</organism>
<dbReference type="Pfam" id="PF13231">
    <property type="entry name" value="PMT_2"/>
    <property type="match status" value="1"/>
</dbReference>
<keyword evidence="5 8" id="KW-0812">Transmembrane</keyword>
<evidence type="ECO:0000256" key="1">
    <source>
        <dbReference type="ARBA" id="ARBA00004651"/>
    </source>
</evidence>
<feature type="transmembrane region" description="Helical" evidence="8">
    <location>
        <begin position="255"/>
        <end position="273"/>
    </location>
</feature>
<proteinExistence type="predicted"/>
<feature type="transmembrane region" description="Helical" evidence="8">
    <location>
        <begin position="335"/>
        <end position="351"/>
    </location>
</feature>
<evidence type="ECO:0000256" key="4">
    <source>
        <dbReference type="ARBA" id="ARBA00022679"/>
    </source>
</evidence>
<dbReference type="InterPro" id="IPR050297">
    <property type="entry name" value="LipidA_mod_glycosyltrf_83"/>
</dbReference>
<comment type="caution">
    <text evidence="10">The sequence shown here is derived from an EMBL/GenBank/DDBJ whole genome shotgun (WGS) entry which is preliminary data.</text>
</comment>
<sequence length="568" mass="61918">MQRTETDSASEGLRPVLMVLGAILLLRVGALVLSPLNLYADEAQYWRWGEVLDWGYYSKPPMIAWVIHGVTALFGDSEWAVRLAAPFLHMAGAVFLLLLGRAMYGTRVGMFAALGYALMPAVILSSAVISTDGVLMPFWCAGLYTFWRLRSGEGGWASAVGLGVAVGAGFLSKYAMLYFVIGIVLTLLLDRQTRRALLSLHGLAALAVAAAIFAPHLAWNAANDFKTVSHTVDNANLGGDLIHPDHAITFLVDQIGVFGPISFLSLAVGLFVMRSEDAGVTGRDRWLLCFILPVLVIILFQAVLSRANANWAATAWPAASVLVAAWLTRARPNRRLWWIVAGLTFVALQFVPDVPVWARLAAGSLVAAAMVGFGHFVKHRPSGLLWASLAVHGVIAAAFMTVALLPAATASNLGFDNALKRTRGWDTAAEEVFRRAADLGATAVLVDEREVWHGLDYYARDRTIPLISWRRYGVPKSFSESRPLAPPIDGNVLVVSLHAEMRPMLRSDFRRFQSAGEIAIPLGTRRNGCSLTRRFHLYLASGFAPDPHDADWEARHAGLSEFREPPCP</sequence>
<evidence type="ECO:0000313" key="11">
    <source>
        <dbReference type="Proteomes" id="UP000025171"/>
    </source>
</evidence>
<dbReference type="PATRIC" id="fig|1280950.3.peg.2503"/>
<dbReference type="AlphaFoldDB" id="A0A059FJG0"/>
<dbReference type="PANTHER" id="PTHR33908:SF11">
    <property type="entry name" value="MEMBRANE PROTEIN"/>
    <property type="match status" value="1"/>
</dbReference>
<dbReference type="InterPro" id="IPR038731">
    <property type="entry name" value="RgtA/B/C-like"/>
</dbReference>
<dbReference type="RefSeq" id="WP_051618564.1">
    <property type="nucleotide sequence ID" value="NZ_ARYK01000006.1"/>
</dbReference>
<dbReference type="GO" id="GO:0005886">
    <property type="term" value="C:plasma membrane"/>
    <property type="evidence" value="ECO:0007669"/>
    <property type="project" value="UniProtKB-SubCell"/>
</dbReference>
<keyword evidence="7 8" id="KW-0472">Membrane</keyword>
<feature type="domain" description="Glycosyltransferase RgtA/B/C/D-like" evidence="9">
    <location>
        <begin position="58"/>
        <end position="219"/>
    </location>
</feature>
<evidence type="ECO:0000256" key="3">
    <source>
        <dbReference type="ARBA" id="ARBA00022676"/>
    </source>
</evidence>
<dbReference type="PANTHER" id="PTHR33908">
    <property type="entry name" value="MANNOSYLTRANSFERASE YKCB-RELATED"/>
    <property type="match status" value="1"/>
</dbReference>
<dbReference type="eggNOG" id="COG1807">
    <property type="taxonomic scope" value="Bacteria"/>
</dbReference>
<dbReference type="STRING" id="1280950.HJO_12481"/>
<dbReference type="Proteomes" id="UP000025171">
    <property type="component" value="Unassembled WGS sequence"/>
</dbReference>
<gene>
    <name evidence="10" type="ORF">HJO_12481</name>
</gene>
<feature type="transmembrane region" description="Helical" evidence="8">
    <location>
        <begin position="12"/>
        <end position="33"/>
    </location>
</feature>
<keyword evidence="11" id="KW-1185">Reference proteome</keyword>
<dbReference type="EMBL" id="ARYK01000006">
    <property type="protein sequence ID" value="KCZ90666.1"/>
    <property type="molecule type" value="Genomic_DNA"/>
</dbReference>
<feature type="transmembrane region" description="Helical" evidence="8">
    <location>
        <begin position="79"/>
        <end position="99"/>
    </location>
</feature>
<evidence type="ECO:0000256" key="5">
    <source>
        <dbReference type="ARBA" id="ARBA00022692"/>
    </source>
</evidence>
<evidence type="ECO:0000313" key="10">
    <source>
        <dbReference type="EMBL" id="KCZ90666.1"/>
    </source>
</evidence>
<feature type="transmembrane region" description="Helical" evidence="8">
    <location>
        <begin position="310"/>
        <end position="328"/>
    </location>
</feature>
<reference evidence="10 11" key="1">
    <citation type="journal article" date="2014" name="Antonie Van Leeuwenhoek">
        <title>Hyphomonas beringensis sp. nov. and Hyphomonas chukchiensis sp. nov., isolated from surface seawater of the Bering Sea and Chukchi Sea.</title>
        <authorList>
            <person name="Li C."/>
            <person name="Lai Q."/>
            <person name="Li G."/>
            <person name="Dong C."/>
            <person name="Wang J."/>
            <person name="Liao Y."/>
            <person name="Shao Z."/>
        </authorList>
    </citation>
    <scope>NUCLEOTIDE SEQUENCE [LARGE SCALE GENOMIC DNA]</scope>
    <source>
        <strain evidence="10 11">MHS-2</strain>
    </source>
</reference>
<keyword evidence="4" id="KW-0808">Transferase</keyword>
<evidence type="ECO:0000256" key="2">
    <source>
        <dbReference type="ARBA" id="ARBA00022475"/>
    </source>
</evidence>
<evidence type="ECO:0000256" key="8">
    <source>
        <dbReference type="SAM" id="Phobius"/>
    </source>
</evidence>
<evidence type="ECO:0000256" key="7">
    <source>
        <dbReference type="ARBA" id="ARBA00023136"/>
    </source>
</evidence>
<feature type="transmembrane region" description="Helical" evidence="8">
    <location>
        <begin position="111"/>
        <end position="136"/>
    </location>
</feature>
<accession>A0A059FJG0</accession>
<keyword evidence="2" id="KW-1003">Cell membrane</keyword>
<evidence type="ECO:0000256" key="6">
    <source>
        <dbReference type="ARBA" id="ARBA00022989"/>
    </source>
</evidence>
<keyword evidence="6 8" id="KW-1133">Transmembrane helix</keyword>
<evidence type="ECO:0000259" key="9">
    <source>
        <dbReference type="Pfam" id="PF13231"/>
    </source>
</evidence>
<feature type="transmembrane region" description="Helical" evidence="8">
    <location>
        <begin position="285"/>
        <end position="304"/>
    </location>
</feature>
<feature type="transmembrane region" description="Helical" evidence="8">
    <location>
        <begin position="384"/>
        <end position="405"/>
    </location>
</feature>
<feature type="transmembrane region" description="Helical" evidence="8">
    <location>
        <begin position="156"/>
        <end position="189"/>
    </location>
</feature>
<protein>
    <recommendedName>
        <fullName evidence="9">Glycosyltransferase RgtA/B/C/D-like domain-containing protein</fullName>
    </recommendedName>
</protein>